<organism evidence="1 2">
    <name type="scientific">Solobacterium moorei F0204</name>
    <dbReference type="NCBI Taxonomy" id="706433"/>
    <lineage>
        <taxon>Bacteria</taxon>
        <taxon>Bacillati</taxon>
        <taxon>Bacillota</taxon>
        <taxon>Erysipelotrichia</taxon>
        <taxon>Erysipelotrichales</taxon>
        <taxon>Erysipelotrichaceae</taxon>
        <taxon>Solobacterium</taxon>
    </lineage>
</organism>
<dbReference type="HOGENOM" id="CLU_2755750_0_0_9"/>
<reference evidence="1 2" key="1">
    <citation type="submission" date="2010-08" db="EMBL/GenBank/DDBJ databases">
        <authorList>
            <person name="Weinstock G."/>
            <person name="Sodergren E."/>
            <person name="Clifton S."/>
            <person name="Fulton L."/>
            <person name="Fulton B."/>
            <person name="Courtney L."/>
            <person name="Fronick C."/>
            <person name="Harrison M."/>
            <person name="Strong C."/>
            <person name="Farmer C."/>
            <person name="Delahaunty K."/>
            <person name="Markovic C."/>
            <person name="Hall O."/>
            <person name="Minx P."/>
            <person name="Tomlinson C."/>
            <person name="Mitreva M."/>
            <person name="Hou S."/>
            <person name="Chen J."/>
            <person name="Wollam A."/>
            <person name="Pepin K.H."/>
            <person name="Johnson M."/>
            <person name="Bhonagiri V."/>
            <person name="Zhang X."/>
            <person name="Suruliraj S."/>
            <person name="Warren W."/>
            <person name="Chinwalla A."/>
            <person name="Mardis E.R."/>
            <person name="Wilson R.K."/>
        </authorList>
    </citation>
    <scope>NUCLEOTIDE SEQUENCE [LARGE SCALE GENOMIC DNA]</scope>
    <source>
        <strain evidence="1 2">F0204</strain>
    </source>
</reference>
<gene>
    <name evidence="1" type="ORF">HMPREF9430_00920</name>
</gene>
<name>E7MN02_9FIRM</name>
<comment type="caution">
    <text evidence="1">The sequence shown here is derived from an EMBL/GenBank/DDBJ whole genome shotgun (WGS) entry which is preliminary data.</text>
</comment>
<dbReference type="Proteomes" id="UP000004097">
    <property type="component" value="Unassembled WGS sequence"/>
</dbReference>
<dbReference type="EMBL" id="AECQ01000019">
    <property type="protein sequence ID" value="EFW24512.1"/>
    <property type="molecule type" value="Genomic_DNA"/>
</dbReference>
<protein>
    <submittedName>
        <fullName evidence="1">Uncharacterized protein</fullName>
    </submittedName>
</protein>
<accession>E7MN02</accession>
<sequence>MNIKNINVVINIIEYIVAILKAAEYFTDQTKRAINNINRNTAFRKRLESLKKEYKNIASVTITINSDERI</sequence>
<evidence type="ECO:0000313" key="2">
    <source>
        <dbReference type="Proteomes" id="UP000004097"/>
    </source>
</evidence>
<dbReference type="AlphaFoldDB" id="E7MN02"/>
<proteinExistence type="predicted"/>
<keyword evidence="2" id="KW-1185">Reference proteome</keyword>
<evidence type="ECO:0000313" key="1">
    <source>
        <dbReference type="EMBL" id="EFW24512.1"/>
    </source>
</evidence>